<name>A0A8I2H2Y5_9GAMM</name>
<dbReference type="InterPro" id="IPR002654">
    <property type="entry name" value="Glyco_trans_25"/>
</dbReference>
<dbReference type="Proteomes" id="UP000646877">
    <property type="component" value="Unassembled WGS sequence"/>
</dbReference>
<reference evidence="3 5" key="2">
    <citation type="submission" date="2023-10" db="EMBL/GenBank/DDBJ databases">
        <title>To unveil natural product biosynthetic capacity in Pseudoalteromonas.</title>
        <authorList>
            <person name="Wang J."/>
        </authorList>
    </citation>
    <scope>NUCLEOTIDE SEQUENCE [LARGE SCALE GENOMIC DNA]</scope>
    <source>
        <strain evidence="3 5">DSM 15914</strain>
    </source>
</reference>
<protein>
    <submittedName>
        <fullName evidence="2">Glycosyltransferase family 25 protein</fullName>
    </submittedName>
</protein>
<evidence type="ECO:0000313" key="4">
    <source>
        <dbReference type="Proteomes" id="UP000646877"/>
    </source>
</evidence>
<feature type="domain" description="Glycosyl transferase family 25" evidence="1">
    <location>
        <begin position="5"/>
        <end position="180"/>
    </location>
</feature>
<keyword evidence="5" id="KW-1185">Reference proteome</keyword>
<dbReference type="EMBL" id="CP137579">
    <property type="protein sequence ID" value="WOX31459.1"/>
    <property type="molecule type" value="Genomic_DNA"/>
</dbReference>
<dbReference type="EMBL" id="WEIA01000007">
    <property type="protein sequence ID" value="NLR22151.1"/>
    <property type="molecule type" value="Genomic_DNA"/>
</dbReference>
<gene>
    <name evidence="2" type="ORF">F9Y85_12620</name>
    <name evidence="3" type="ORF">R5H13_21200</name>
</gene>
<proteinExistence type="predicted"/>
<evidence type="ECO:0000313" key="2">
    <source>
        <dbReference type="EMBL" id="NLR22151.1"/>
    </source>
</evidence>
<evidence type="ECO:0000313" key="3">
    <source>
        <dbReference type="EMBL" id="WOX31459.1"/>
    </source>
</evidence>
<evidence type="ECO:0000259" key="1">
    <source>
        <dbReference type="Pfam" id="PF01755"/>
    </source>
</evidence>
<dbReference type="AlphaFoldDB" id="A0A8I2H2Y5"/>
<dbReference type="Proteomes" id="UP001304419">
    <property type="component" value="Chromosome 2"/>
</dbReference>
<dbReference type="CDD" id="cd06532">
    <property type="entry name" value="Glyco_transf_25"/>
    <property type="match status" value="1"/>
</dbReference>
<keyword evidence="2" id="KW-0808">Transferase</keyword>
<dbReference type="GO" id="GO:0016740">
    <property type="term" value="F:transferase activity"/>
    <property type="evidence" value="ECO:0007669"/>
    <property type="project" value="UniProtKB-KW"/>
</dbReference>
<dbReference type="Pfam" id="PF01755">
    <property type="entry name" value="Glyco_transf_25"/>
    <property type="match status" value="1"/>
</dbReference>
<dbReference type="RefSeq" id="WP_039495279.1">
    <property type="nucleotide sequence ID" value="NZ_CBCSDF010000005.1"/>
</dbReference>
<accession>A0A8I2H2Y5</accession>
<sequence length="253" mass="29245">MTKPNIFLINLDSCTDRLKESTLQFDKYSLPFKRISAVKGAELSADVLDTSYCKLKNAKQYFRPLTLGEIGCYLSHIKVLSKIVELELPYAFIFEDDFQLHDDLAQIDQLIASLPFDWDMIKLFQSQKNKRTPIASFPLNKSLSLFMQNKVPAGTVAQLVSLKGAKKILSTSIPFGRPIDIDYQHFWEKDLSVFVMSPCPVHHGEKFASTIDRAPSVTGAKRYFWRKQLLQIHKFIKNKFYRGLVLKRYQQHF</sequence>
<reference evidence="2" key="1">
    <citation type="submission" date="2019-10" db="EMBL/GenBank/DDBJ databases">
        <authorList>
            <person name="Paulsen S."/>
        </authorList>
    </citation>
    <scope>NUCLEOTIDE SEQUENCE</scope>
    <source>
        <strain evidence="2">LMG 19692</strain>
    </source>
</reference>
<evidence type="ECO:0000313" key="5">
    <source>
        <dbReference type="Proteomes" id="UP001304419"/>
    </source>
</evidence>
<organism evidence="2 4">
    <name type="scientific">Pseudoalteromonas maricaloris</name>
    <dbReference type="NCBI Taxonomy" id="184924"/>
    <lineage>
        <taxon>Bacteria</taxon>
        <taxon>Pseudomonadati</taxon>
        <taxon>Pseudomonadota</taxon>
        <taxon>Gammaproteobacteria</taxon>
        <taxon>Alteromonadales</taxon>
        <taxon>Pseudoalteromonadaceae</taxon>
        <taxon>Pseudoalteromonas</taxon>
    </lineage>
</organism>